<feature type="region of interest" description="Disordered" evidence="1">
    <location>
        <begin position="69"/>
        <end position="88"/>
    </location>
</feature>
<dbReference type="EMBL" id="CP043046">
    <property type="protein sequence ID" value="QEI08607.1"/>
    <property type="molecule type" value="Genomic_DNA"/>
</dbReference>
<dbReference type="RefSeq" id="WP_148818078.1">
    <property type="nucleotide sequence ID" value="NZ_CP043046.1"/>
</dbReference>
<dbReference type="GO" id="GO:0042834">
    <property type="term" value="F:peptidoglycan binding"/>
    <property type="evidence" value="ECO:0007669"/>
    <property type="project" value="InterPro"/>
</dbReference>
<name>A0A5C0B798_9BURK</name>
<organism evidence="3 4">
    <name type="scientific">Pigmentiphaga aceris</name>
    <dbReference type="NCBI Taxonomy" id="1940612"/>
    <lineage>
        <taxon>Bacteria</taxon>
        <taxon>Pseudomonadati</taxon>
        <taxon>Pseudomonadota</taxon>
        <taxon>Betaproteobacteria</taxon>
        <taxon>Burkholderiales</taxon>
        <taxon>Alcaligenaceae</taxon>
        <taxon>Pigmentiphaga</taxon>
    </lineage>
</organism>
<gene>
    <name evidence="3" type="ORF">FXN63_24260</name>
</gene>
<evidence type="ECO:0000259" key="2">
    <source>
        <dbReference type="PROSITE" id="PS51724"/>
    </source>
</evidence>
<dbReference type="SUPFAM" id="SSF110997">
    <property type="entry name" value="Sporulation related repeat"/>
    <property type="match status" value="1"/>
</dbReference>
<feature type="domain" description="SPOR" evidence="2">
    <location>
        <begin position="163"/>
        <end position="241"/>
    </location>
</feature>
<reference evidence="3 4" key="1">
    <citation type="submission" date="2019-08" db="EMBL/GenBank/DDBJ databases">
        <title>Amphibian skin-associated Pigmentiphaga: genome sequence and occurrence across geography and hosts.</title>
        <authorList>
            <person name="Bletz M.C."/>
            <person name="Bunk B."/>
            <person name="Sproeer C."/>
            <person name="Biwer P."/>
            <person name="Reiter S."/>
            <person name="Rabemananjara F.C.E."/>
            <person name="Schulz S."/>
            <person name="Overmann J."/>
            <person name="Vences M."/>
        </authorList>
    </citation>
    <scope>NUCLEOTIDE SEQUENCE [LARGE SCALE GENOMIC DNA]</scope>
    <source>
        <strain evidence="3 4">Mada1488</strain>
    </source>
</reference>
<dbReference type="InterPro" id="IPR036680">
    <property type="entry name" value="SPOR-like_sf"/>
</dbReference>
<evidence type="ECO:0000313" key="4">
    <source>
        <dbReference type="Proteomes" id="UP000325161"/>
    </source>
</evidence>
<dbReference type="Pfam" id="PF05036">
    <property type="entry name" value="SPOR"/>
    <property type="match status" value="1"/>
</dbReference>
<keyword evidence="4" id="KW-1185">Reference proteome</keyword>
<proteinExistence type="predicted"/>
<accession>A0A5C0B798</accession>
<dbReference type="Proteomes" id="UP000325161">
    <property type="component" value="Chromosome"/>
</dbReference>
<dbReference type="AlphaFoldDB" id="A0A5C0B798"/>
<feature type="compositionally biased region" description="Pro residues" evidence="1">
    <location>
        <begin position="72"/>
        <end position="88"/>
    </location>
</feature>
<dbReference type="InterPro" id="IPR007730">
    <property type="entry name" value="SPOR-like_dom"/>
</dbReference>
<dbReference type="Gene3D" id="3.30.70.1070">
    <property type="entry name" value="Sporulation related repeat"/>
    <property type="match status" value="1"/>
</dbReference>
<dbReference type="OrthoDB" id="5298866at2"/>
<protein>
    <submittedName>
        <fullName evidence="3">SPOR domain-containing protein</fullName>
    </submittedName>
</protein>
<dbReference type="PROSITE" id="PS51724">
    <property type="entry name" value="SPOR"/>
    <property type="match status" value="1"/>
</dbReference>
<evidence type="ECO:0000256" key="1">
    <source>
        <dbReference type="SAM" id="MobiDB-lite"/>
    </source>
</evidence>
<evidence type="ECO:0000313" key="3">
    <source>
        <dbReference type="EMBL" id="QEI08607.1"/>
    </source>
</evidence>
<dbReference type="KEGG" id="pacr:FXN63_24260"/>
<sequence length="278" mass="29564">MRVVFVVFLLANVLLLAFGRQWLGIAPPAQSGRDPERITQQVRPDAIRLGTPVDVDGLGVKTAAAAATVSAPPAPVPPPRTTVTPVPTPPEPAPAITPVADTQTAALVAPATPAATPAMQIATTAAPVPACMEWGSFADTELAQALVWLSARFPQLTVNTRRGEEAQSWMVRIPPLRNAAAAQARAASLRQQGIEDVFVFQDPGPNQHAVSLGLFRSEEGARRFMESLNSKRVAGAQLVARSNVRTWLTLRPVSAQVRDGLEAGRSSFPTHTLRECQA</sequence>